<sequence>MAVEICSASAQTSPTVLHSCSFPPPWAVRYFPPSACRIPTSSTGKSLKYGQMPSSRISWVDYYFTTPHRKPEPVFEVPSLTGLVLCPVCGHHLRNDKIPHHLILHMLMDELLFGSLMPFEFCSSCLMRTDSLDAHREVHWHVQNRHPSDLLHTSFVCPICELSFSSVIQFAVHLYEKHVFSDSPYVCPVCYASHSSRYSDYLDHFRSAHSFTNHLYCPYCLRHFELPAVENDATVHTTRTVFTAQKLYDHMRLHWDDFTYRCESCRLDFIHRKDQRIHEYLYHSGYPHKSIDSDSSSSSVIQQQDRLSNELFIYYSNELQTHTPRLSLKCLECGENLRQPISRHFNLTIRCSNCMFTSSCCFSVYWHWCKVHRAPSIPPSSIELAWSKCMDTVASSVIVHPKNTTHQIRSHDPCGSLLTRTRQCRVKHSPPGLEFRGVLRCGCGFRTIVGNQMARHLACAQCGFDCAWLDYRPRLPLFPVANSSPRRVARSRRKRLKKFNKTPPLLQSVGLCLNES</sequence>
<evidence type="ECO:0000256" key="1">
    <source>
        <dbReference type="ARBA" id="ARBA00022723"/>
    </source>
</evidence>
<dbReference type="AlphaFoldDB" id="A0AAV2TPR8"/>
<evidence type="ECO:0000313" key="8">
    <source>
        <dbReference type="EMBL" id="CAL5137362.1"/>
    </source>
</evidence>
<dbReference type="Pfam" id="PF25429">
    <property type="entry name" value="zf-POGZ"/>
    <property type="match status" value="1"/>
</dbReference>
<evidence type="ECO:0000256" key="5">
    <source>
        <dbReference type="ARBA" id="ARBA00023242"/>
    </source>
</evidence>
<evidence type="ECO:0000256" key="2">
    <source>
        <dbReference type="ARBA" id="ARBA00022737"/>
    </source>
</evidence>
<evidence type="ECO:0000256" key="6">
    <source>
        <dbReference type="PROSITE-ProRule" id="PRU00042"/>
    </source>
</evidence>
<keyword evidence="4" id="KW-0862">Zinc</keyword>
<dbReference type="InterPro" id="IPR008598">
    <property type="entry name" value="Di19_Zn-bd"/>
</dbReference>
<dbReference type="PANTHER" id="PTHR24388">
    <property type="entry name" value="ZINC FINGER PROTEIN"/>
    <property type="match status" value="1"/>
</dbReference>
<dbReference type="PANTHER" id="PTHR24388:SF90">
    <property type="entry name" value="C2H2-TYPE DOMAIN-CONTAINING PROTEIN"/>
    <property type="match status" value="1"/>
</dbReference>
<keyword evidence="5" id="KW-0539">Nucleus</keyword>
<evidence type="ECO:0000256" key="4">
    <source>
        <dbReference type="ARBA" id="ARBA00022833"/>
    </source>
</evidence>
<evidence type="ECO:0000259" key="7">
    <source>
        <dbReference type="PROSITE" id="PS50157"/>
    </source>
</evidence>
<dbReference type="SMART" id="SM00355">
    <property type="entry name" value="ZnF_C2H2"/>
    <property type="match status" value="4"/>
</dbReference>
<organism evidence="8 9">
    <name type="scientific">Calicophoron daubneyi</name>
    <name type="common">Rumen fluke</name>
    <name type="synonym">Paramphistomum daubneyi</name>
    <dbReference type="NCBI Taxonomy" id="300641"/>
    <lineage>
        <taxon>Eukaryota</taxon>
        <taxon>Metazoa</taxon>
        <taxon>Spiralia</taxon>
        <taxon>Lophotrochozoa</taxon>
        <taxon>Platyhelminthes</taxon>
        <taxon>Trematoda</taxon>
        <taxon>Digenea</taxon>
        <taxon>Plagiorchiida</taxon>
        <taxon>Pronocephalata</taxon>
        <taxon>Paramphistomoidea</taxon>
        <taxon>Paramphistomidae</taxon>
        <taxon>Calicophoron</taxon>
    </lineage>
</organism>
<comment type="caution">
    <text evidence="8">The sequence shown here is derived from an EMBL/GenBank/DDBJ whole genome shotgun (WGS) entry which is preliminary data.</text>
</comment>
<dbReference type="GO" id="GO:0000981">
    <property type="term" value="F:DNA-binding transcription factor activity, RNA polymerase II-specific"/>
    <property type="evidence" value="ECO:0007669"/>
    <property type="project" value="TreeGrafter"/>
</dbReference>
<name>A0AAV2TPR8_CALDB</name>
<keyword evidence="2" id="KW-0677">Repeat</keyword>
<dbReference type="PROSITE" id="PS00028">
    <property type="entry name" value="ZINC_FINGER_C2H2_1"/>
    <property type="match status" value="2"/>
</dbReference>
<dbReference type="Gene3D" id="3.30.160.60">
    <property type="entry name" value="Classic Zinc Finger"/>
    <property type="match status" value="1"/>
</dbReference>
<dbReference type="EMBL" id="CAXLJL010000379">
    <property type="protein sequence ID" value="CAL5137362.1"/>
    <property type="molecule type" value="Genomic_DNA"/>
</dbReference>
<keyword evidence="3 6" id="KW-0863">Zinc-finger</keyword>
<gene>
    <name evidence="8" type="ORF">CDAUBV1_LOCUS11681</name>
</gene>
<feature type="domain" description="C2H2-type" evidence="7">
    <location>
        <begin position="260"/>
        <end position="288"/>
    </location>
</feature>
<evidence type="ECO:0000256" key="3">
    <source>
        <dbReference type="ARBA" id="ARBA00022771"/>
    </source>
</evidence>
<accession>A0AAV2TPR8</accession>
<dbReference type="PROSITE" id="PS50157">
    <property type="entry name" value="ZINC_FINGER_C2H2_2"/>
    <property type="match status" value="1"/>
</dbReference>
<dbReference type="GO" id="GO:0008270">
    <property type="term" value="F:zinc ion binding"/>
    <property type="evidence" value="ECO:0007669"/>
    <property type="project" value="UniProtKB-KW"/>
</dbReference>
<dbReference type="Proteomes" id="UP001497525">
    <property type="component" value="Unassembled WGS sequence"/>
</dbReference>
<evidence type="ECO:0000313" key="9">
    <source>
        <dbReference type="Proteomes" id="UP001497525"/>
    </source>
</evidence>
<dbReference type="GO" id="GO:0000978">
    <property type="term" value="F:RNA polymerase II cis-regulatory region sequence-specific DNA binding"/>
    <property type="evidence" value="ECO:0007669"/>
    <property type="project" value="TreeGrafter"/>
</dbReference>
<reference evidence="8" key="1">
    <citation type="submission" date="2024-06" db="EMBL/GenBank/DDBJ databases">
        <authorList>
            <person name="Liu X."/>
            <person name="Lenzi L."/>
            <person name="Haldenby T S."/>
            <person name="Uol C."/>
        </authorList>
    </citation>
    <scope>NUCLEOTIDE SEQUENCE</scope>
</reference>
<keyword evidence="1" id="KW-0479">Metal-binding</keyword>
<dbReference type="InterPro" id="IPR057618">
    <property type="entry name" value="Znf_POGZ/Z280C-D-like"/>
</dbReference>
<dbReference type="InterPro" id="IPR050527">
    <property type="entry name" value="Snail/Krueppel_Znf"/>
</dbReference>
<dbReference type="InterPro" id="IPR013087">
    <property type="entry name" value="Znf_C2H2_type"/>
</dbReference>
<proteinExistence type="predicted"/>
<dbReference type="Pfam" id="PF05605">
    <property type="entry name" value="zf-Di19"/>
    <property type="match status" value="1"/>
</dbReference>
<protein>
    <recommendedName>
        <fullName evidence="7">C2H2-type domain-containing protein</fullName>
    </recommendedName>
</protein>